<evidence type="ECO:0000313" key="1">
    <source>
        <dbReference type="EMBL" id="QTX14702.1"/>
    </source>
</evidence>
<proteinExistence type="predicted"/>
<name>A0A8B0SZH1_KLEPN</name>
<dbReference type="AlphaFoldDB" id="A0A8B0SZH1"/>
<sequence length="88" mass="10195">MWRINETISVSSVDEKVPFVLNADRDIRGVAVSGRARNEQRRPDRYTLTCLLSSPVYQEHCMLMLILPSTNCRFFYLLACITASLRRE</sequence>
<geneLocation type="plasmid" evidence="1">
    <name>p17-15-vir-like</name>
</geneLocation>
<protein>
    <submittedName>
        <fullName evidence="1">Uncharacterized protein</fullName>
    </submittedName>
</protein>
<organism evidence="1">
    <name type="scientific">Klebsiella pneumoniae</name>
    <dbReference type="NCBI Taxonomy" id="573"/>
    <lineage>
        <taxon>Bacteria</taxon>
        <taxon>Pseudomonadati</taxon>
        <taxon>Pseudomonadota</taxon>
        <taxon>Gammaproteobacteria</taxon>
        <taxon>Enterobacterales</taxon>
        <taxon>Enterobacteriaceae</taxon>
        <taxon>Klebsiella/Raoultella group</taxon>
        <taxon>Klebsiella</taxon>
        <taxon>Klebsiella pneumoniae complex</taxon>
    </lineage>
</organism>
<accession>A0A8B0SZH1</accession>
<dbReference type="EMBL" id="MN956836">
    <property type="protein sequence ID" value="QTX14702.1"/>
    <property type="molecule type" value="Genomic_DNA"/>
</dbReference>
<reference evidence="1" key="1">
    <citation type="submission" date="2020-01" db="EMBL/GenBank/DDBJ databases">
        <authorList>
            <person name="Qin S."/>
        </authorList>
    </citation>
    <scope>NUCLEOTIDE SEQUENCE</scope>
    <source>
        <strain evidence="1">CVir17-16-YZ6g</strain>
        <plasmid evidence="1">p17-15-vir-like</plasmid>
    </source>
</reference>
<keyword evidence="1" id="KW-0614">Plasmid</keyword>